<organism evidence="2 3">
    <name type="scientific">Arabis nemorensis</name>
    <dbReference type="NCBI Taxonomy" id="586526"/>
    <lineage>
        <taxon>Eukaryota</taxon>
        <taxon>Viridiplantae</taxon>
        <taxon>Streptophyta</taxon>
        <taxon>Embryophyta</taxon>
        <taxon>Tracheophyta</taxon>
        <taxon>Spermatophyta</taxon>
        <taxon>Magnoliopsida</taxon>
        <taxon>eudicotyledons</taxon>
        <taxon>Gunneridae</taxon>
        <taxon>Pentapetalae</taxon>
        <taxon>rosids</taxon>
        <taxon>malvids</taxon>
        <taxon>Brassicales</taxon>
        <taxon>Brassicaceae</taxon>
        <taxon>Arabideae</taxon>
        <taxon>Arabis</taxon>
    </lineage>
</organism>
<evidence type="ECO:0000313" key="2">
    <source>
        <dbReference type="EMBL" id="VVB10079.1"/>
    </source>
</evidence>
<evidence type="ECO:0000256" key="1">
    <source>
        <dbReference type="SAM" id="MobiDB-lite"/>
    </source>
</evidence>
<evidence type="ECO:0000313" key="3">
    <source>
        <dbReference type="Proteomes" id="UP000489600"/>
    </source>
</evidence>
<accession>A0A565C957</accession>
<sequence>MGLRLKGAGTIRDAFEDLENNTDQKDGRLSGGKSGNSLTTLVLLRARYGRVAICAFEAPGAVPDVVVLQMNERRCKLPHACQEF</sequence>
<gene>
    <name evidence="2" type="ORF">ANE_LOCUS20523</name>
</gene>
<dbReference type="EMBL" id="CABITT030000007">
    <property type="protein sequence ID" value="VVB10079.1"/>
    <property type="molecule type" value="Genomic_DNA"/>
</dbReference>
<dbReference type="AlphaFoldDB" id="A0A565C957"/>
<feature type="region of interest" description="Disordered" evidence="1">
    <location>
        <begin position="16"/>
        <end position="35"/>
    </location>
</feature>
<proteinExistence type="predicted"/>
<comment type="caution">
    <text evidence="2">The sequence shown here is derived from an EMBL/GenBank/DDBJ whole genome shotgun (WGS) entry which is preliminary data.</text>
</comment>
<protein>
    <submittedName>
        <fullName evidence="2">Uncharacterized protein</fullName>
    </submittedName>
</protein>
<dbReference type="Proteomes" id="UP000489600">
    <property type="component" value="Unassembled WGS sequence"/>
</dbReference>
<keyword evidence="3" id="KW-1185">Reference proteome</keyword>
<reference evidence="2" key="1">
    <citation type="submission" date="2019-07" db="EMBL/GenBank/DDBJ databases">
        <authorList>
            <person name="Dittberner H."/>
        </authorList>
    </citation>
    <scope>NUCLEOTIDE SEQUENCE [LARGE SCALE GENOMIC DNA]</scope>
</reference>
<name>A0A565C957_9BRAS</name>